<evidence type="ECO:0000313" key="2">
    <source>
        <dbReference type="Proteomes" id="UP000601435"/>
    </source>
</evidence>
<gene>
    <name evidence="1" type="ORF">SNEC2469_LOCUS17045</name>
</gene>
<organism evidence="1 2">
    <name type="scientific">Symbiodinium necroappetens</name>
    <dbReference type="NCBI Taxonomy" id="1628268"/>
    <lineage>
        <taxon>Eukaryota</taxon>
        <taxon>Sar</taxon>
        <taxon>Alveolata</taxon>
        <taxon>Dinophyceae</taxon>
        <taxon>Suessiales</taxon>
        <taxon>Symbiodiniaceae</taxon>
        <taxon>Symbiodinium</taxon>
    </lineage>
</organism>
<evidence type="ECO:0000313" key="1">
    <source>
        <dbReference type="EMBL" id="CAE7590238.1"/>
    </source>
</evidence>
<reference evidence="1" key="1">
    <citation type="submission" date="2021-02" db="EMBL/GenBank/DDBJ databases">
        <authorList>
            <person name="Dougan E. K."/>
            <person name="Rhodes N."/>
            <person name="Thang M."/>
            <person name="Chan C."/>
        </authorList>
    </citation>
    <scope>NUCLEOTIDE SEQUENCE</scope>
</reference>
<sequence length="203" mass="22245">MSKQAFADDIGSLKDVLAIGLAEDVCGIYKILRARYVFRDFSVKTRLLDVALAPEKHAVKKLEQLMKSILEAVNGDERAAADFRSKVKVFCSDGEPAELAAGSICRTRLPALRTVWRCTLHSGQKSLEAAVKSDERVNMLVTELVSRFSDSDGLGSLARAVTNSTKLKFHFTAVQQRDLDSLAELALLACSVSPVVAIIRYEV</sequence>
<name>A0A812UP88_9DINO</name>
<proteinExistence type="predicted"/>
<keyword evidence="2" id="KW-1185">Reference proteome</keyword>
<dbReference type="OrthoDB" id="421765at2759"/>
<dbReference type="Proteomes" id="UP000601435">
    <property type="component" value="Unassembled WGS sequence"/>
</dbReference>
<accession>A0A812UP88</accession>
<comment type="caution">
    <text evidence="1">The sequence shown here is derived from an EMBL/GenBank/DDBJ whole genome shotgun (WGS) entry which is preliminary data.</text>
</comment>
<dbReference type="AlphaFoldDB" id="A0A812UP88"/>
<dbReference type="EMBL" id="CAJNJA010027976">
    <property type="protein sequence ID" value="CAE7590238.1"/>
    <property type="molecule type" value="Genomic_DNA"/>
</dbReference>
<protein>
    <submittedName>
        <fullName evidence="1">Uncharacterized protein</fullName>
    </submittedName>
</protein>